<dbReference type="EMBL" id="GBEZ01007106">
    <property type="protein sequence ID" value="JAC78326.1"/>
    <property type="molecule type" value="Transcribed_RNA"/>
</dbReference>
<dbReference type="PANTHER" id="PTHR43596:SF1">
    <property type="entry name" value="ADP,ATP CARRIER PROTEIN"/>
    <property type="match status" value="1"/>
</dbReference>
<feature type="transmembrane region" description="Helical" evidence="1">
    <location>
        <begin position="427"/>
        <end position="449"/>
    </location>
</feature>
<feature type="transmembrane region" description="Helical" evidence="1">
    <location>
        <begin position="263"/>
        <end position="283"/>
    </location>
</feature>
<feature type="transmembrane region" description="Helical" evidence="1">
    <location>
        <begin position="330"/>
        <end position="357"/>
    </location>
</feature>
<dbReference type="PANTHER" id="PTHR43596">
    <property type="entry name" value="ADP,ATP CARRIER PROTEIN"/>
    <property type="match status" value="1"/>
</dbReference>
<dbReference type="InterPro" id="IPR036259">
    <property type="entry name" value="MFS_trans_sf"/>
</dbReference>
<keyword evidence="1" id="KW-1133">Transmembrane helix</keyword>
<organism evidence="2">
    <name type="scientific">Tetraselmis sp. GSL018</name>
    <dbReference type="NCBI Taxonomy" id="582737"/>
    <lineage>
        <taxon>Eukaryota</taxon>
        <taxon>Viridiplantae</taxon>
        <taxon>Chlorophyta</taxon>
        <taxon>core chlorophytes</taxon>
        <taxon>Chlorodendrophyceae</taxon>
        <taxon>Chlorodendrales</taxon>
        <taxon>Chlorodendraceae</taxon>
        <taxon>Tetraselmis</taxon>
    </lineage>
</organism>
<keyword evidence="1" id="KW-0472">Membrane</keyword>
<feature type="transmembrane region" description="Helical" evidence="1">
    <location>
        <begin position="62"/>
        <end position="81"/>
    </location>
</feature>
<evidence type="ECO:0000256" key="1">
    <source>
        <dbReference type="SAM" id="Phobius"/>
    </source>
</evidence>
<name>A0A061S6B4_9CHLO</name>
<gene>
    <name evidence="2" type="primary">TC.AAA</name>
    <name evidence="2" type="ORF">TSPGSL018_15403</name>
</gene>
<dbReference type="SUPFAM" id="SSF103473">
    <property type="entry name" value="MFS general substrate transporter"/>
    <property type="match status" value="1"/>
</dbReference>
<accession>A0A061S6B4</accession>
<feature type="transmembrane region" description="Helical" evidence="1">
    <location>
        <begin position="198"/>
        <end position="218"/>
    </location>
</feature>
<feature type="transmembrane region" description="Helical" evidence="1">
    <location>
        <begin position="161"/>
        <end position="186"/>
    </location>
</feature>
<keyword evidence="1" id="KW-0812">Transmembrane</keyword>
<feature type="transmembrane region" description="Helical" evidence="1">
    <location>
        <begin position="28"/>
        <end position="50"/>
    </location>
</feature>
<feature type="transmembrane region" description="Helical" evidence="1">
    <location>
        <begin position="303"/>
        <end position="324"/>
    </location>
</feature>
<protein>
    <submittedName>
        <fullName evidence="2">ATP:ADP antiporter, AAA family</fullName>
    </submittedName>
</protein>
<evidence type="ECO:0000313" key="2">
    <source>
        <dbReference type="EMBL" id="JAC78326.1"/>
    </source>
</evidence>
<proteinExistence type="predicted"/>
<sequence length="460" mass="49147">MMRWSLFFVLQPLRDDTAVILGTKTLPVLFVASLLVTMAVSPTASAYIARSTKRRSGSAVRTVYRCMALVTTGFYAAFMFGEYVAWQRSALRADHSGELGPRRGLSSEEAELATGRGAEAVAVLMTRCAFYIWVTLQNILASSTMWSRIADVFSPDAGARLFGLIGSGATLGQLFGSVCAGLWASSTGASKSSHPSRVAINQLVLISALLVEMAGVWASRLSPPPTAKESPVTFQGQDGPWEVKQPRLGALAKGMQLIWRSQYLRHICIYLLVNSFVSSMFYFTKTTVVAHSTMRSSSSRTAWFASVNSASASLIFILQVSATGRVLHGIGIAAALAFTPLVAAVLMATVAVFPVPVSVGAADVLRRLATYVVSRPAREVLFTVVSREEKYQAKVIIDTVMLRVGDSLAAGILSLLGYGVVSLSPSTVAWIAGGAAFFHVAVAYTLGLVQQRLAQGVSIL</sequence>
<reference evidence="2" key="1">
    <citation type="submission" date="2014-05" db="EMBL/GenBank/DDBJ databases">
        <title>The transcriptome of the halophilic microalga Tetraselmis sp. GSL018 isolated from the Great Salt Lake, Utah.</title>
        <authorList>
            <person name="Jinkerson R.E."/>
            <person name="D'Adamo S."/>
            <person name="Posewitz M.C."/>
        </authorList>
    </citation>
    <scope>NUCLEOTIDE SEQUENCE</scope>
    <source>
        <strain evidence="2">GSL018</strain>
    </source>
</reference>
<dbReference type="AlphaFoldDB" id="A0A061S6B4"/>